<evidence type="ECO:0000313" key="10">
    <source>
        <dbReference type="Proteomes" id="UP001300012"/>
    </source>
</evidence>
<name>A0ABT1YL00_9BACL</name>
<evidence type="ECO:0000259" key="8">
    <source>
        <dbReference type="PROSITE" id="PS50928"/>
    </source>
</evidence>
<dbReference type="PANTHER" id="PTHR30193">
    <property type="entry name" value="ABC TRANSPORTER PERMEASE PROTEIN"/>
    <property type="match status" value="1"/>
</dbReference>
<feature type="transmembrane region" description="Helical" evidence="7">
    <location>
        <begin position="251"/>
        <end position="277"/>
    </location>
</feature>
<dbReference type="SUPFAM" id="SSF161098">
    <property type="entry name" value="MetI-like"/>
    <property type="match status" value="1"/>
</dbReference>
<keyword evidence="3" id="KW-1003">Cell membrane</keyword>
<protein>
    <submittedName>
        <fullName evidence="9">Sugar ABC transporter permease</fullName>
    </submittedName>
</protein>
<dbReference type="PANTHER" id="PTHR30193:SF37">
    <property type="entry name" value="INNER MEMBRANE ABC TRANSPORTER PERMEASE PROTEIN YCJO"/>
    <property type="match status" value="1"/>
</dbReference>
<comment type="subcellular location">
    <subcellularLocation>
        <location evidence="1 7">Cell membrane</location>
        <topology evidence="1 7">Multi-pass membrane protein</topology>
    </subcellularLocation>
</comment>
<accession>A0ABT1YL00</accession>
<evidence type="ECO:0000256" key="4">
    <source>
        <dbReference type="ARBA" id="ARBA00022692"/>
    </source>
</evidence>
<dbReference type="CDD" id="cd06261">
    <property type="entry name" value="TM_PBP2"/>
    <property type="match status" value="1"/>
</dbReference>
<keyword evidence="4 7" id="KW-0812">Transmembrane</keyword>
<evidence type="ECO:0000313" key="9">
    <source>
        <dbReference type="EMBL" id="MCR8633841.1"/>
    </source>
</evidence>
<dbReference type="Gene3D" id="1.10.3720.10">
    <property type="entry name" value="MetI-like"/>
    <property type="match status" value="1"/>
</dbReference>
<feature type="transmembrane region" description="Helical" evidence="7">
    <location>
        <begin position="209"/>
        <end position="231"/>
    </location>
</feature>
<gene>
    <name evidence="9" type="ORF">NV381_21880</name>
</gene>
<sequence>MLRNKLVPYVFLFPAILGLLVFKLYPITDALIQSFYAPTFLADVKQFIGLRNYMELLTDSVFWNSVKVTLLLNIVINPLQIALAFLLALLLNRKLKGIGIFRGIHIVPISVSVPIACILWAIMLNPEQGLVNTILVWIGFDPQPFLASKNQALWTIILIATWKGVGYWSIFLLAGLQEISPSLYESASIDGAGKAQQFRNVTFPMLKRTLTFVTVADTVANFLLFAPMYILTRGGPENSTNVLMNESFNLAFVYSDMGKASAIIILLLLMLAVIILLQFKFLKAEH</sequence>
<proteinExistence type="inferred from homology"/>
<dbReference type="RefSeq" id="WP_258215406.1">
    <property type="nucleotide sequence ID" value="NZ_JANQBD010000016.1"/>
</dbReference>
<feature type="transmembrane region" description="Helical" evidence="7">
    <location>
        <begin position="7"/>
        <end position="25"/>
    </location>
</feature>
<keyword evidence="10" id="KW-1185">Reference proteome</keyword>
<evidence type="ECO:0000256" key="7">
    <source>
        <dbReference type="RuleBase" id="RU363032"/>
    </source>
</evidence>
<feature type="transmembrane region" description="Helical" evidence="7">
    <location>
        <begin position="70"/>
        <end position="91"/>
    </location>
</feature>
<evidence type="ECO:0000256" key="2">
    <source>
        <dbReference type="ARBA" id="ARBA00022448"/>
    </source>
</evidence>
<dbReference type="InterPro" id="IPR035906">
    <property type="entry name" value="MetI-like_sf"/>
</dbReference>
<dbReference type="PROSITE" id="PS50928">
    <property type="entry name" value="ABC_TM1"/>
    <property type="match status" value="1"/>
</dbReference>
<evidence type="ECO:0000256" key="6">
    <source>
        <dbReference type="ARBA" id="ARBA00023136"/>
    </source>
</evidence>
<keyword evidence="6 7" id="KW-0472">Membrane</keyword>
<evidence type="ECO:0000256" key="3">
    <source>
        <dbReference type="ARBA" id="ARBA00022475"/>
    </source>
</evidence>
<comment type="caution">
    <text evidence="9">The sequence shown here is derived from an EMBL/GenBank/DDBJ whole genome shotgun (WGS) entry which is preliminary data.</text>
</comment>
<feature type="transmembrane region" description="Helical" evidence="7">
    <location>
        <begin position="152"/>
        <end position="176"/>
    </location>
</feature>
<feature type="transmembrane region" description="Helical" evidence="7">
    <location>
        <begin position="103"/>
        <end position="123"/>
    </location>
</feature>
<evidence type="ECO:0000256" key="5">
    <source>
        <dbReference type="ARBA" id="ARBA00022989"/>
    </source>
</evidence>
<keyword evidence="2 7" id="KW-0813">Transport</keyword>
<dbReference type="Pfam" id="PF00528">
    <property type="entry name" value="BPD_transp_1"/>
    <property type="match status" value="1"/>
</dbReference>
<feature type="domain" description="ABC transmembrane type-1" evidence="8">
    <location>
        <begin position="66"/>
        <end position="278"/>
    </location>
</feature>
<dbReference type="EMBL" id="JANQBD010000016">
    <property type="protein sequence ID" value="MCR8633841.1"/>
    <property type="molecule type" value="Genomic_DNA"/>
</dbReference>
<reference evidence="9 10" key="1">
    <citation type="submission" date="2022-08" db="EMBL/GenBank/DDBJ databases">
        <title>Paenibacillus endoradicis sp. nov., Paenibacillus radicibacter sp. nov and Paenibacillus pararadicis sp. nov., three cold-adapted plant growth-promoting bacteria isolated from root of Larix gmelinii in Great Khingan.</title>
        <authorList>
            <person name="Xue H."/>
        </authorList>
    </citation>
    <scope>NUCLEOTIDE SEQUENCE [LARGE SCALE GENOMIC DNA]</scope>
    <source>
        <strain evidence="9 10">N5-1-1-5</strain>
    </source>
</reference>
<dbReference type="InterPro" id="IPR051393">
    <property type="entry name" value="ABC_transporter_permease"/>
</dbReference>
<dbReference type="InterPro" id="IPR000515">
    <property type="entry name" value="MetI-like"/>
</dbReference>
<evidence type="ECO:0000256" key="1">
    <source>
        <dbReference type="ARBA" id="ARBA00004651"/>
    </source>
</evidence>
<organism evidence="9 10">
    <name type="scientific">Paenibacillus radicis</name>
    <name type="common">ex Xue et al. 2023</name>
    <dbReference type="NCBI Taxonomy" id="2972489"/>
    <lineage>
        <taxon>Bacteria</taxon>
        <taxon>Bacillati</taxon>
        <taxon>Bacillota</taxon>
        <taxon>Bacilli</taxon>
        <taxon>Bacillales</taxon>
        <taxon>Paenibacillaceae</taxon>
        <taxon>Paenibacillus</taxon>
    </lineage>
</organism>
<dbReference type="Proteomes" id="UP001300012">
    <property type="component" value="Unassembled WGS sequence"/>
</dbReference>
<comment type="similarity">
    <text evidence="7">Belongs to the binding-protein-dependent transport system permease family.</text>
</comment>
<keyword evidence="5 7" id="KW-1133">Transmembrane helix</keyword>